<proteinExistence type="predicted"/>
<reference evidence="2" key="1">
    <citation type="submission" date="2024-07" db="EMBL/GenBank/DDBJ databases">
        <title>Two chromosome-level genome assemblies of Korean endemic species Abeliophyllum distichum and Forsythia ovata (Oleaceae).</title>
        <authorList>
            <person name="Jang H."/>
        </authorList>
    </citation>
    <scope>NUCLEOTIDE SEQUENCE [LARGE SCALE GENOMIC DNA]</scope>
</reference>
<dbReference type="AlphaFoldDB" id="A0ABD1UX36"/>
<organism evidence="1 2">
    <name type="scientific">Forsythia ovata</name>
    <dbReference type="NCBI Taxonomy" id="205694"/>
    <lineage>
        <taxon>Eukaryota</taxon>
        <taxon>Viridiplantae</taxon>
        <taxon>Streptophyta</taxon>
        <taxon>Embryophyta</taxon>
        <taxon>Tracheophyta</taxon>
        <taxon>Spermatophyta</taxon>
        <taxon>Magnoliopsida</taxon>
        <taxon>eudicotyledons</taxon>
        <taxon>Gunneridae</taxon>
        <taxon>Pentapetalae</taxon>
        <taxon>asterids</taxon>
        <taxon>lamiids</taxon>
        <taxon>Lamiales</taxon>
        <taxon>Oleaceae</taxon>
        <taxon>Forsythieae</taxon>
        <taxon>Forsythia</taxon>
    </lineage>
</organism>
<name>A0ABD1UX36_9LAMI</name>
<dbReference type="EMBL" id="JBFOLJ010000006">
    <property type="protein sequence ID" value="KAL2529491.1"/>
    <property type="molecule type" value="Genomic_DNA"/>
</dbReference>
<sequence>MITYGAPFLLIQAHLEESTYAELLQWSLDLARTWSPSDKTNESFIAIDINLMHDGQIGGKERVNENRDCCSEAWMMKILGLSICADIMVGDDMRRGISRGQKNVLLPVQEKWRIATLNITDIFEIKPLSTSKPRLAICVCLTNMRTSLLIL</sequence>
<dbReference type="Proteomes" id="UP001604277">
    <property type="component" value="Unassembled WGS sequence"/>
</dbReference>
<accession>A0ABD1UX36</accession>
<gene>
    <name evidence="1" type="ORF">Fot_22092</name>
</gene>
<keyword evidence="2" id="KW-1185">Reference proteome</keyword>
<evidence type="ECO:0000313" key="2">
    <source>
        <dbReference type="Proteomes" id="UP001604277"/>
    </source>
</evidence>
<protein>
    <submittedName>
        <fullName evidence="1">Uncharacterized protein</fullName>
    </submittedName>
</protein>
<comment type="caution">
    <text evidence="1">The sequence shown here is derived from an EMBL/GenBank/DDBJ whole genome shotgun (WGS) entry which is preliminary data.</text>
</comment>
<evidence type="ECO:0000313" key="1">
    <source>
        <dbReference type="EMBL" id="KAL2529491.1"/>
    </source>
</evidence>